<name>A0A1H9HDK0_FLAFI</name>
<sequence length="40" mass="4506">MYKEGQEAKGLATLNISIEALITESFVFNRSVAYWLKGIN</sequence>
<dbReference type="AlphaFoldDB" id="A0A1H9HDK0"/>
<evidence type="ECO:0000313" key="2">
    <source>
        <dbReference type="Proteomes" id="UP000183658"/>
    </source>
</evidence>
<gene>
    <name evidence="1" type="ORF">SAMN05444355_103108</name>
</gene>
<accession>A0A1H9HDK0</accession>
<reference evidence="2" key="1">
    <citation type="submission" date="2016-10" db="EMBL/GenBank/DDBJ databases">
        <authorList>
            <person name="Varghese N."/>
            <person name="Submissions S."/>
        </authorList>
    </citation>
    <scope>NUCLEOTIDE SEQUENCE [LARGE SCALE GENOMIC DNA]</scope>
    <source>
        <strain evidence="2">DSM 15719</strain>
    </source>
</reference>
<dbReference type="EMBL" id="FOFZ01000003">
    <property type="protein sequence ID" value="SEQ60473.1"/>
    <property type="molecule type" value="Genomic_DNA"/>
</dbReference>
<dbReference type="Proteomes" id="UP000183658">
    <property type="component" value="Unassembled WGS sequence"/>
</dbReference>
<proteinExistence type="predicted"/>
<protein>
    <submittedName>
        <fullName evidence="1">Uncharacterized protein</fullName>
    </submittedName>
</protein>
<keyword evidence="2" id="KW-1185">Reference proteome</keyword>
<organism evidence="1 2">
    <name type="scientific">Flavobacterium frigoris</name>
    <dbReference type="NCBI Taxonomy" id="229204"/>
    <lineage>
        <taxon>Bacteria</taxon>
        <taxon>Pseudomonadati</taxon>
        <taxon>Bacteroidota</taxon>
        <taxon>Flavobacteriia</taxon>
        <taxon>Flavobacteriales</taxon>
        <taxon>Flavobacteriaceae</taxon>
        <taxon>Flavobacterium</taxon>
    </lineage>
</organism>
<evidence type="ECO:0000313" key="1">
    <source>
        <dbReference type="EMBL" id="SEQ60473.1"/>
    </source>
</evidence>